<organism evidence="1 2">
    <name type="scientific">Drosophila navojoa</name>
    <name type="common">Fruit fly</name>
    <dbReference type="NCBI Taxonomy" id="7232"/>
    <lineage>
        <taxon>Eukaryota</taxon>
        <taxon>Metazoa</taxon>
        <taxon>Ecdysozoa</taxon>
        <taxon>Arthropoda</taxon>
        <taxon>Hexapoda</taxon>
        <taxon>Insecta</taxon>
        <taxon>Pterygota</taxon>
        <taxon>Neoptera</taxon>
        <taxon>Endopterygota</taxon>
        <taxon>Diptera</taxon>
        <taxon>Brachycera</taxon>
        <taxon>Muscomorpha</taxon>
        <taxon>Ephydroidea</taxon>
        <taxon>Drosophilidae</taxon>
        <taxon>Drosophila</taxon>
    </lineage>
</organism>
<gene>
    <name evidence="1" type="ORF">AWZ03_013662</name>
</gene>
<dbReference type="STRING" id="7232.A0A484ATI4"/>
<proteinExistence type="predicted"/>
<sequence>MCDYSCECKFEGKTFDKEFDRMWLDIADELRLQHESTGIGKLFQHNQIGSPCDSGFEKMWRQTAEDLQREQEIAELTQRFWQKLNLKRKQSRWSVPCVPK</sequence>
<dbReference type="CDD" id="cd20259">
    <property type="entry name" value="pgc"/>
    <property type="match status" value="1"/>
</dbReference>
<dbReference type="AlphaFoldDB" id="A0A484ATI4"/>
<protein>
    <submittedName>
        <fullName evidence="1">Uncharacterized protein</fullName>
    </submittedName>
</protein>
<reference evidence="1 2" key="1">
    <citation type="journal article" date="2019" name="J. Hered.">
        <title>An Improved Genome Assembly for Drosophila navojoa, the Basal Species in the mojavensis Cluster.</title>
        <authorList>
            <person name="Vanderlinde T."/>
            <person name="Dupim E.G."/>
            <person name="Nazario-Yepiz N.O."/>
            <person name="Carvalho A.B."/>
        </authorList>
    </citation>
    <scope>NUCLEOTIDE SEQUENCE [LARGE SCALE GENOMIC DNA]</scope>
    <source>
        <strain evidence="1">Navoj_Jal97</strain>
        <tissue evidence="1">Whole organism</tissue>
    </source>
</reference>
<name>A0A484ATI4_DRONA</name>
<accession>A0A484ATI4</accession>
<dbReference type="Proteomes" id="UP000295192">
    <property type="component" value="Unassembled WGS sequence"/>
</dbReference>
<evidence type="ECO:0000313" key="2">
    <source>
        <dbReference type="Proteomes" id="UP000295192"/>
    </source>
</evidence>
<dbReference type="OrthoDB" id="7825943at2759"/>
<evidence type="ECO:0000313" key="1">
    <source>
        <dbReference type="EMBL" id="TDG39919.1"/>
    </source>
</evidence>
<dbReference type="OMA" id="KFIGMPY"/>
<dbReference type="EMBL" id="LSRL02000753">
    <property type="protein sequence ID" value="TDG39919.1"/>
    <property type="molecule type" value="Genomic_DNA"/>
</dbReference>
<comment type="caution">
    <text evidence="1">The sequence shown here is derived from an EMBL/GenBank/DDBJ whole genome shotgun (WGS) entry which is preliminary data.</text>
</comment>
<keyword evidence="2" id="KW-1185">Reference proteome</keyword>